<dbReference type="CDD" id="cd00083">
    <property type="entry name" value="bHLH_SF"/>
    <property type="match status" value="1"/>
</dbReference>
<dbReference type="RefSeq" id="XP_002585162.1">
    <property type="nucleotide sequence ID" value="XM_002585116.1"/>
</dbReference>
<dbReference type="PROSITE" id="PS50888">
    <property type="entry name" value="BHLH"/>
    <property type="match status" value="1"/>
</dbReference>
<dbReference type="SMART" id="SM00353">
    <property type="entry name" value="HLH"/>
    <property type="match status" value="1"/>
</dbReference>
<feature type="domain" description="BHLH" evidence="2">
    <location>
        <begin position="141"/>
        <end position="192"/>
    </location>
</feature>
<feature type="region of interest" description="Disordered" evidence="1">
    <location>
        <begin position="204"/>
        <end position="262"/>
    </location>
</feature>
<accession>C4JTR2</accession>
<dbReference type="GeneID" id="8443596"/>
<feature type="region of interest" description="Disordered" evidence="1">
    <location>
        <begin position="26"/>
        <end position="144"/>
    </location>
</feature>
<organism evidence="3 4">
    <name type="scientific">Uncinocarpus reesii (strain UAMH 1704)</name>
    <dbReference type="NCBI Taxonomy" id="336963"/>
    <lineage>
        <taxon>Eukaryota</taxon>
        <taxon>Fungi</taxon>
        <taxon>Dikarya</taxon>
        <taxon>Ascomycota</taxon>
        <taxon>Pezizomycotina</taxon>
        <taxon>Eurotiomycetes</taxon>
        <taxon>Eurotiomycetidae</taxon>
        <taxon>Onygenales</taxon>
        <taxon>Onygenaceae</taxon>
        <taxon>Uncinocarpus</taxon>
    </lineage>
</organism>
<dbReference type="GO" id="GO:0046983">
    <property type="term" value="F:protein dimerization activity"/>
    <property type="evidence" value="ECO:0007669"/>
    <property type="project" value="InterPro"/>
</dbReference>
<dbReference type="InParanoid" id="C4JTR2"/>
<sequence length="399" mass="42890">MPKPQLPLTPAASTEIAALDKCINSPGEMYFTLPPSAMSNSAGTHPTPFPPLSPTSPEATQSSSRTLRQRSSTKRPAADFTLPPPPTRTRKIIQVKPKGQEQPRTAGTQAKGKDGQNASTDGPGSKKKQSNATTAAGRKIARRTAHSLIERRRRSKMNEEFATLKNMIPACQGQEMHKLAILQASIEYVNYLEQCIVDLKAANNRRDSTPTSPTWNESKEQGTALSSYTPSPEFNPQFEPPVSLSQTASPRPSGDVHPRSSHASSFEIIPMILPSPALPPSKTPHFPPRVHRDTLSSNTSTISSISNTSAASSTTSPIIPQQTHDSQAGKRTPSLLGNSSQGTRMDVDMDREATTALLMLNIDRRTSSGGADMLRPAFLSGNSDDGGKKGISVQDLLSH</sequence>
<dbReference type="Proteomes" id="UP000002058">
    <property type="component" value="Unassembled WGS sequence"/>
</dbReference>
<evidence type="ECO:0000313" key="3">
    <source>
        <dbReference type="EMBL" id="EEP81009.1"/>
    </source>
</evidence>
<keyword evidence="4" id="KW-1185">Reference proteome</keyword>
<dbReference type="Pfam" id="PF00010">
    <property type="entry name" value="HLH"/>
    <property type="match status" value="1"/>
</dbReference>
<dbReference type="KEGG" id="ure:UREG_05851"/>
<proteinExistence type="predicted"/>
<dbReference type="OMA" id="SANELWT"/>
<dbReference type="eggNOG" id="ENOG502S6BC">
    <property type="taxonomic scope" value="Eukaryota"/>
</dbReference>
<evidence type="ECO:0000313" key="4">
    <source>
        <dbReference type="Proteomes" id="UP000002058"/>
    </source>
</evidence>
<feature type="compositionally biased region" description="Low complexity" evidence="1">
    <location>
        <begin position="296"/>
        <end position="316"/>
    </location>
</feature>
<reference evidence="4" key="1">
    <citation type="journal article" date="2009" name="Genome Res.">
        <title>Comparative genomic analyses of the human fungal pathogens Coccidioides and their relatives.</title>
        <authorList>
            <person name="Sharpton T.J."/>
            <person name="Stajich J.E."/>
            <person name="Rounsley S.D."/>
            <person name="Gardner M.J."/>
            <person name="Wortman J.R."/>
            <person name="Jordar V.S."/>
            <person name="Maiti R."/>
            <person name="Kodira C.D."/>
            <person name="Neafsey D.E."/>
            <person name="Zeng Q."/>
            <person name="Hung C.-Y."/>
            <person name="McMahan C."/>
            <person name="Muszewska A."/>
            <person name="Grynberg M."/>
            <person name="Mandel M.A."/>
            <person name="Kellner E.M."/>
            <person name="Barker B.M."/>
            <person name="Galgiani J.N."/>
            <person name="Orbach M.J."/>
            <person name="Kirkland T.N."/>
            <person name="Cole G.T."/>
            <person name="Henn M.R."/>
            <person name="Birren B.W."/>
            <person name="Taylor J.W."/>
        </authorList>
    </citation>
    <scope>NUCLEOTIDE SEQUENCE [LARGE SCALE GENOMIC DNA]</scope>
    <source>
        <strain evidence="4">UAMH 1704</strain>
    </source>
</reference>
<dbReference type="AlphaFoldDB" id="C4JTR2"/>
<evidence type="ECO:0000256" key="1">
    <source>
        <dbReference type="SAM" id="MobiDB-lite"/>
    </source>
</evidence>
<dbReference type="VEuPathDB" id="FungiDB:UREG_05851"/>
<protein>
    <recommendedName>
        <fullName evidence="2">BHLH domain-containing protein</fullName>
    </recommendedName>
</protein>
<feature type="region of interest" description="Disordered" evidence="1">
    <location>
        <begin position="378"/>
        <end position="399"/>
    </location>
</feature>
<name>C4JTR2_UNCRE</name>
<dbReference type="Gene3D" id="4.10.280.10">
    <property type="entry name" value="Helix-loop-helix DNA-binding domain"/>
    <property type="match status" value="1"/>
</dbReference>
<dbReference type="HOGENOM" id="CLU_021798_0_1_1"/>
<feature type="compositionally biased region" description="Low complexity" evidence="1">
    <location>
        <begin position="55"/>
        <end position="66"/>
    </location>
</feature>
<evidence type="ECO:0000259" key="2">
    <source>
        <dbReference type="PROSITE" id="PS50888"/>
    </source>
</evidence>
<dbReference type="OrthoDB" id="690068at2759"/>
<dbReference type="SUPFAM" id="SSF47459">
    <property type="entry name" value="HLH, helix-loop-helix DNA-binding domain"/>
    <property type="match status" value="1"/>
</dbReference>
<feature type="compositionally biased region" description="Pro residues" evidence="1">
    <location>
        <begin position="276"/>
        <end position="287"/>
    </location>
</feature>
<feature type="compositionally biased region" description="Polar residues" evidence="1">
    <location>
        <begin position="209"/>
        <end position="234"/>
    </location>
</feature>
<feature type="region of interest" description="Disordered" evidence="1">
    <location>
        <begin position="274"/>
        <end position="346"/>
    </location>
</feature>
<dbReference type="EMBL" id="CH476617">
    <property type="protein sequence ID" value="EEP81009.1"/>
    <property type="molecule type" value="Genomic_DNA"/>
</dbReference>
<gene>
    <name evidence="3" type="ORF">UREG_05851</name>
</gene>
<dbReference type="InterPro" id="IPR036638">
    <property type="entry name" value="HLH_DNA-bd_sf"/>
</dbReference>
<dbReference type="PANTHER" id="PTHR46266">
    <property type="entry name" value="TRANSCRIPTION FACTOR TT8"/>
    <property type="match status" value="1"/>
</dbReference>
<dbReference type="PANTHER" id="PTHR46266:SF4">
    <property type="entry name" value="TRANSCRIPTION FACTOR TT8"/>
    <property type="match status" value="1"/>
</dbReference>
<dbReference type="InterPro" id="IPR011598">
    <property type="entry name" value="bHLH_dom"/>
</dbReference>
<feature type="compositionally biased region" description="Polar residues" evidence="1">
    <location>
        <begin position="317"/>
        <end position="326"/>
    </location>
</feature>